<gene>
    <name evidence="12" type="primary">LOC117642581</name>
</gene>
<feature type="compositionally biased region" description="Acidic residues" evidence="7">
    <location>
        <begin position="358"/>
        <end position="381"/>
    </location>
</feature>
<dbReference type="PANTHER" id="PTHR12630">
    <property type="entry name" value="N-LINKED OLIGOSACCHARIDE PROCESSING"/>
    <property type="match status" value="1"/>
</dbReference>
<feature type="coiled-coil region" evidence="6">
    <location>
        <begin position="395"/>
        <end position="429"/>
    </location>
</feature>
<dbReference type="InterPro" id="IPR002048">
    <property type="entry name" value="EF_hand_dom"/>
</dbReference>
<dbReference type="PROSITE" id="PS50068">
    <property type="entry name" value="LDLRA_2"/>
    <property type="match status" value="1"/>
</dbReference>
<evidence type="ECO:0000313" key="12">
    <source>
        <dbReference type="RefSeq" id="XP_034236774.1"/>
    </source>
</evidence>
<protein>
    <recommendedName>
        <fullName evidence="1">Glucosidase 2 subunit beta</fullName>
    </recommendedName>
</protein>
<dbReference type="InterPro" id="IPR036607">
    <property type="entry name" value="PRKCSH"/>
</dbReference>
<dbReference type="SUPFAM" id="SSF50911">
    <property type="entry name" value="Mannose 6-phosphate receptor domain"/>
    <property type="match status" value="1"/>
</dbReference>
<proteinExistence type="predicted"/>
<feature type="region of interest" description="Disordered" evidence="7">
    <location>
        <begin position="316"/>
        <end position="381"/>
    </location>
</feature>
<dbReference type="PANTHER" id="PTHR12630:SF1">
    <property type="entry name" value="GLUCOSIDASE 2 SUBUNIT BETA"/>
    <property type="match status" value="1"/>
</dbReference>
<keyword evidence="11" id="KW-1185">Reference proteome</keyword>
<dbReference type="InterPro" id="IPR028146">
    <property type="entry name" value="PRKCSH_N"/>
</dbReference>
<dbReference type="CTD" id="35056"/>
<evidence type="ECO:0000256" key="2">
    <source>
        <dbReference type="ARBA" id="ARBA00022729"/>
    </source>
</evidence>
<dbReference type="PROSITE" id="PS51914">
    <property type="entry name" value="MRH"/>
    <property type="match status" value="1"/>
</dbReference>
<keyword evidence="3" id="KW-0256">Endoplasmic reticulum</keyword>
<sequence>MSTMAGSWRPANFTGNIMQCLFFQCLVLVFLVQLYPASCAPEIVRPRGVAISKAPLYDPERDFKCLDGSRTLPFYMVNDDYCDCPDASDEPGTAACPAGSFHCTNAGHSPLNIPASRVNDGICDCCDGTDEYATSAGCENTCLEQGRSARMAALRQAELTKQGNELRLQLIRQGKQLKTDKKARLEQLQKDREEAAKIKQEKEALRNAAEELEKAALEKYRQAAEEERAKQSSANQEEQEAFEHFQRFDSDHDGFIRISDLQSRQTFDKDKNGEVSEEEAKYFMEEDELDWSTFYSQAWPRMKPYIMMEKGLFAPPTTPSPSIEAPGDNAEEFPADNGEDEEEEDANADGKWAADAAAETDDAAADGDEASADAGSENDEAAADVVEETHYDESTQNLIEEARKARTEYEDADKSVRDVDREIRDIEDALGKDFGQAEEFATLQGQCFEYTDREYTYKMCPFDQVTQIPKNGGSDTRLGTWGRWTGTPNKYSTMFFEHGQGCWNGPQRTATVKLVCGLENKLTAASEPNRCEYLFEFSSPAMCVSETDSNPHDEL</sequence>
<dbReference type="RefSeq" id="XP_034236774.1">
    <property type="nucleotide sequence ID" value="XM_034380883.1"/>
</dbReference>
<dbReference type="Pfam" id="PF13015">
    <property type="entry name" value="PRKCSH_1"/>
    <property type="match status" value="1"/>
</dbReference>
<feature type="compositionally biased region" description="Acidic residues" evidence="7">
    <location>
        <begin position="329"/>
        <end position="347"/>
    </location>
</feature>
<comment type="caution">
    <text evidence="5">Lacks conserved residue(s) required for the propagation of feature annotation.</text>
</comment>
<feature type="domain" description="EF-hand" evidence="9">
    <location>
        <begin position="265"/>
        <end position="290"/>
    </location>
</feature>
<evidence type="ECO:0000313" key="11">
    <source>
        <dbReference type="Proteomes" id="UP000515158"/>
    </source>
</evidence>
<dbReference type="InParanoid" id="A0A6P8ZKA7"/>
<dbReference type="Proteomes" id="UP000515158">
    <property type="component" value="Unplaced"/>
</dbReference>
<feature type="chain" id="PRO_5028484304" description="Glucosidase 2 subunit beta" evidence="8">
    <location>
        <begin position="40"/>
        <end position="555"/>
    </location>
</feature>
<feature type="coiled-coil region" evidence="6">
    <location>
        <begin position="171"/>
        <end position="241"/>
    </location>
</feature>
<dbReference type="OrthoDB" id="28322at2759"/>
<dbReference type="InterPro" id="IPR009011">
    <property type="entry name" value="Man6P_isomerase_rcpt-bd_dom_sf"/>
</dbReference>
<evidence type="ECO:0000256" key="8">
    <source>
        <dbReference type="SAM" id="SignalP"/>
    </source>
</evidence>
<keyword evidence="2 8" id="KW-0732">Signal</keyword>
<organism evidence="12">
    <name type="scientific">Thrips palmi</name>
    <name type="common">Melon thrips</name>
    <dbReference type="NCBI Taxonomy" id="161013"/>
    <lineage>
        <taxon>Eukaryota</taxon>
        <taxon>Metazoa</taxon>
        <taxon>Ecdysozoa</taxon>
        <taxon>Arthropoda</taxon>
        <taxon>Hexapoda</taxon>
        <taxon>Insecta</taxon>
        <taxon>Pterygota</taxon>
        <taxon>Neoptera</taxon>
        <taxon>Paraneoptera</taxon>
        <taxon>Thysanoptera</taxon>
        <taxon>Terebrantia</taxon>
        <taxon>Thripoidea</taxon>
        <taxon>Thripidae</taxon>
        <taxon>Thrips</taxon>
    </lineage>
</organism>
<dbReference type="InterPro" id="IPR011992">
    <property type="entry name" value="EF-hand-dom_pair"/>
</dbReference>
<evidence type="ECO:0000259" key="10">
    <source>
        <dbReference type="PROSITE" id="PS51914"/>
    </source>
</evidence>
<evidence type="ECO:0000256" key="4">
    <source>
        <dbReference type="ARBA" id="ARBA00023157"/>
    </source>
</evidence>
<keyword evidence="4" id="KW-1015">Disulfide bond</keyword>
<name>A0A6P8ZKA7_THRPL</name>
<evidence type="ECO:0000256" key="5">
    <source>
        <dbReference type="PROSITE-ProRule" id="PRU00124"/>
    </source>
</evidence>
<dbReference type="InterPro" id="IPR039794">
    <property type="entry name" value="Gtb1-like"/>
</dbReference>
<reference evidence="12" key="1">
    <citation type="submission" date="2025-08" db="UniProtKB">
        <authorList>
            <consortium name="RefSeq"/>
        </authorList>
    </citation>
    <scope>IDENTIFICATION</scope>
    <source>
        <tissue evidence="12">Total insect</tissue>
    </source>
</reference>
<evidence type="ECO:0000256" key="6">
    <source>
        <dbReference type="SAM" id="Coils"/>
    </source>
</evidence>
<accession>A0A6P8ZKA7</accession>
<dbReference type="InterPro" id="IPR002172">
    <property type="entry name" value="LDrepeatLR_classA_rpt"/>
</dbReference>
<dbReference type="FunCoup" id="A0A6P8ZKA7">
    <property type="interactions" value="2259"/>
</dbReference>
<dbReference type="AlphaFoldDB" id="A0A6P8ZKA7"/>
<dbReference type="InterPro" id="IPR036055">
    <property type="entry name" value="LDL_receptor-like_sf"/>
</dbReference>
<evidence type="ECO:0000256" key="1">
    <source>
        <dbReference type="ARBA" id="ARBA00022387"/>
    </source>
</evidence>
<keyword evidence="6" id="KW-0175">Coiled coil</keyword>
<dbReference type="GeneID" id="117642581"/>
<dbReference type="PROSITE" id="PS50222">
    <property type="entry name" value="EF_HAND_2"/>
    <property type="match status" value="1"/>
</dbReference>
<dbReference type="KEGG" id="tpal:117642581"/>
<dbReference type="GO" id="GO:0006491">
    <property type="term" value="P:N-glycan processing"/>
    <property type="evidence" value="ECO:0007669"/>
    <property type="project" value="TreeGrafter"/>
</dbReference>
<dbReference type="Gene3D" id="4.10.400.10">
    <property type="entry name" value="Low-density Lipoprotein Receptor"/>
    <property type="match status" value="1"/>
</dbReference>
<feature type="signal peptide" evidence="8">
    <location>
        <begin position="1"/>
        <end position="39"/>
    </location>
</feature>
<evidence type="ECO:0000256" key="7">
    <source>
        <dbReference type="SAM" id="MobiDB-lite"/>
    </source>
</evidence>
<dbReference type="SUPFAM" id="SSF47473">
    <property type="entry name" value="EF-hand"/>
    <property type="match status" value="1"/>
</dbReference>
<dbReference type="GO" id="GO:0005509">
    <property type="term" value="F:calcium ion binding"/>
    <property type="evidence" value="ECO:0007669"/>
    <property type="project" value="InterPro"/>
</dbReference>
<evidence type="ECO:0000256" key="3">
    <source>
        <dbReference type="ARBA" id="ARBA00022824"/>
    </source>
</evidence>
<dbReference type="GO" id="GO:0017177">
    <property type="term" value="C:glucosidase II complex"/>
    <property type="evidence" value="ECO:0007669"/>
    <property type="project" value="TreeGrafter"/>
</dbReference>
<dbReference type="Gene3D" id="2.70.130.10">
    <property type="entry name" value="Mannose-6-phosphate receptor binding domain"/>
    <property type="match status" value="1"/>
</dbReference>
<evidence type="ECO:0000259" key="9">
    <source>
        <dbReference type="PROSITE" id="PS50222"/>
    </source>
</evidence>
<dbReference type="InterPro" id="IPR044865">
    <property type="entry name" value="MRH_dom"/>
</dbReference>
<feature type="domain" description="MRH" evidence="10">
    <location>
        <begin position="445"/>
        <end position="545"/>
    </location>
</feature>
<dbReference type="Pfam" id="PF12999">
    <property type="entry name" value="PRKCSH-like"/>
    <property type="match status" value="1"/>
</dbReference>